<protein>
    <submittedName>
        <fullName evidence="1">Uncharacterized protein</fullName>
    </submittedName>
</protein>
<accession>A0AAN9RLD5</accession>
<dbReference type="Proteomes" id="UP001386955">
    <property type="component" value="Unassembled WGS sequence"/>
</dbReference>
<dbReference type="EMBL" id="JAYMYS010000040">
    <property type="protein sequence ID" value="KAK7375904.1"/>
    <property type="molecule type" value="Genomic_DNA"/>
</dbReference>
<gene>
    <name evidence="1" type="ORF">VNO78_35219</name>
</gene>
<proteinExistence type="predicted"/>
<dbReference type="AlphaFoldDB" id="A0AAN9RLD5"/>
<organism evidence="1 2">
    <name type="scientific">Psophocarpus tetragonolobus</name>
    <name type="common">Winged bean</name>
    <name type="synonym">Dolichos tetragonolobus</name>
    <dbReference type="NCBI Taxonomy" id="3891"/>
    <lineage>
        <taxon>Eukaryota</taxon>
        <taxon>Viridiplantae</taxon>
        <taxon>Streptophyta</taxon>
        <taxon>Embryophyta</taxon>
        <taxon>Tracheophyta</taxon>
        <taxon>Spermatophyta</taxon>
        <taxon>Magnoliopsida</taxon>
        <taxon>eudicotyledons</taxon>
        <taxon>Gunneridae</taxon>
        <taxon>Pentapetalae</taxon>
        <taxon>rosids</taxon>
        <taxon>fabids</taxon>
        <taxon>Fabales</taxon>
        <taxon>Fabaceae</taxon>
        <taxon>Papilionoideae</taxon>
        <taxon>50 kb inversion clade</taxon>
        <taxon>NPAAA clade</taxon>
        <taxon>indigoferoid/millettioid clade</taxon>
        <taxon>Phaseoleae</taxon>
        <taxon>Psophocarpus</taxon>
    </lineage>
</organism>
<keyword evidence="2" id="KW-1185">Reference proteome</keyword>
<name>A0AAN9RLD5_PSOTE</name>
<evidence type="ECO:0000313" key="1">
    <source>
        <dbReference type="EMBL" id="KAK7375904.1"/>
    </source>
</evidence>
<evidence type="ECO:0000313" key="2">
    <source>
        <dbReference type="Proteomes" id="UP001386955"/>
    </source>
</evidence>
<comment type="caution">
    <text evidence="1">The sequence shown here is derived from an EMBL/GenBank/DDBJ whole genome shotgun (WGS) entry which is preliminary data.</text>
</comment>
<reference evidence="1 2" key="1">
    <citation type="submission" date="2024-01" db="EMBL/GenBank/DDBJ databases">
        <title>The genomes of 5 underutilized Papilionoideae crops provide insights into root nodulation and disease resistanc.</title>
        <authorList>
            <person name="Jiang F."/>
        </authorList>
    </citation>
    <scope>NUCLEOTIDE SEQUENCE [LARGE SCALE GENOMIC DNA]</scope>
    <source>
        <strain evidence="1">DUOXIRENSHENG_FW03</strain>
        <tissue evidence="1">Leaves</tissue>
    </source>
</reference>
<sequence>MKQSRPCLLNFSHPGIEIGRVPEPLSAIIMPPNKRASLAQLDKRIRTAFNRDGQMQNVLEKELLMTRRAFNYNSKEGSEEEESSLVAAALE</sequence>